<reference evidence="9 10" key="1">
    <citation type="submission" date="2021-11" db="EMBL/GenBank/DDBJ databases">
        <title>Draft genome sequence of Paenibacillus profundus YoMME, a new Gram-positive bacteria with exoelectrogenic properties.</title>
        <authorList>
            <person name="Hubenova Y."/>
            <person name="Hubenova E."/>
            <person name="Manasiev Y."/>
            <person name="Peykov S."/>
            <person name="Mitov M."/>
        </authorList>
    </citation>
    <scope>NUCLEOTIDE SEQUENCE [LARGE SCALE GENOMIC DNA]</scope>
    <source>
        <strain evidence="9 10">YoMME</strain>
    </source>
</reference>
<dbReference type="InterPro" id="IPR050097">
    <property type="entry name" value="Ferredoxin-NADP_redctase_2"/>
</dbReference>
<organism evidence="9 10">
    <name type="scientific">Paenibacillus profundus</name>
    <dbReference type="NCBI Taxonomy" id="1173085"/>
    <lineage>
        <taxon>Bacteria</taxon>
        <taxon>Bacillati</taxon>
        <taxon>Bacillota</taxon>
        <taxon>Bacilli</taxon>
        <taxon>Bacillales</taxon>
        <taxon>Paenibacillaceae</taxon>
        <taxon>Paenibacillus</taxon>
    </lineage>
</organism>
<dbReference type="Pfam" id="PF00085">
    <property type="entry name" value="Thioredoxin"/>
    <property type="match status" value="1"/>
</dbReference>
<dbReference type="SUPFAM" id="SSF51905">
    <property type="entry name" value="FAD/NAD(P)-binding domain"/>
    <property type="match status" value="1"/>
</dbReference>
<dbReference type="Proteomes" id="UP001199916">
    <property type="component" value="Unassembled WGS sequence"/>
</dbReference>
<dbReference type="CDD" id="cd02947">
    <property type="entry name" value="TRX_family"/>
    <property type="match status" value="1"/>
</dbReference>
<comment type="cofactor">
    <cofactor evidence="1">
        <name>FAD</name>
        <dbReference type="ChEBI" id="CHEBI:57692"/>
    </cofactor>
</comment>
<dbReference type="Gene3D" id="3.40.30.10">
    <property type="entry name" value="Glutaredoxin"/>
    <property type="match status" value="1"/>
</dbReference>
<dbReference type="PRINTS" id="PR00469">
    <property type="entry name" value="PNDRDTASEII"/>
</dbReference>
<dbReference type="InterPro" id="IPR008255">
    <property type="entry name" value="Pyr_nucl-diS_OxRdtase_2_AS"/>
</dbReference>
<dbReference type="PROSITE" id="PS00573">
    <property type="entry name" value="PYRIDINE_REDOX_2"/>
    <property type="match status" value="1"/>
</dbReference>
<dbReference type="InterPro" id="IPR013766">
    <property type="entry name" value="Thioredoxin_domain"/>
</dbReference>
<evidence type="ECO:0000256" key="5">
    <source>
        <dbReference type="ARBA" id="ARBA00023002"/>
    </source>
</evidence>
<gene>
    <name evidence="9" type="ORF">LQV63_18035</name>
</gene>
<proteinExistence type="predicted"/>
<keyword evidence="3" id="KW-0285">Flavoprotein</keyword>
<evidence type="ECO:0000256" key="7">
    <source>
        <dbReference type="ARBA" id="ARBA00023284"/>
    </source>
</evidence>
<evidence type="ECO:0000256" key="3">
    <source>
        <dbReference type="ARBA" id="ARBA00022630"/>
    </source>
</evidence>
<dbReference type="InterPro" id="IPR036249">
    <property type="entry name" value="Thioredoxin-like_sf"/>
</dbReference>
<dbReference type="PANTHER" id="PTHR48105">
    <property type="entry name" value="THIOREDOXIN REDUCTASE 1-RELATED-RELATED"/>
    <property type="match status" value="1"/>
</dbReference>
<dbReference type="InterPro" id="IPR023753">
    <property type="entry name" value="FAD/NAD-binding_dom"/>
</dbReference>
<evidence type="ECO:0000256" key="4">
    <source>
        <dbReference type="ARBA" id="ARBA00022827"/>
    </source>
</evidence>
<comment type="caution">
    <text evidence="9">The sequence shown here is derived from an EMBL/GenBank/DDBJ whole genome shotgun (WGS) entry which is preliminary data.</text>
</comment>
<feature type="domain" description="Thioredoxin" evidence="8">
    <location>
        <begin position="293"/>
        <end position="412"/>
    </location>
</feature>
<sequence>MEKRTEEYDVVIIGGGAGGMTAAIYCGRARLKTLLIEKTLMGGLATYTNEIENYPGFPDGSTGIDLMKRFEKQAKRFGVKIKLTDVKGIVDEGTVKIVQTYRTDYKAKAVIIATGGKPRLTGATGEQDFLYDKGISFCATCDAARYTDQHVLIVGSGDAAIEEGLFLTKFARTVTVSVIHDEGVMDANKIAQEKALQNPKMNFIWNTVVDQFAGNDSLEKVILRNVKTNESIPVDVDGCFLFIGYVPNTELFKELIDLTPQGYIHTNEQMETNVSGIFAVGDVRNKWLRQVATAVGDGAIAGVAAERYIEENDYFETEILQKELPALVFCWDPRDAACRDLLPELDKVKAQWNNQLKVIAIDIYKGATLAERLGHRGAPAILAMRDGKVIQIYQLEGGNADFEAIAKDLVKS</sequence>
<protein>
    <submittedName>
        <fullName evidence="9">FAD-dependent oxidoreductase</fullName>
    </submittedName>
</protein>
<evidence type="ECO:0000259" key="8">
    <source>
        <dbReference type="PROSITE" id="PS51352"/>
    </source>
</evidence>
<evidence type="ECO:0000313" key="9">
    <source>
        <dbReference type="EMBL" id="MCE5171203.1"/>
    </source>
</evidence>
<keyword evidence="5" id="KW-0560">Oxidoreductase</keyword>
<dbReference type="RefSeq" id="WP_233697737.1">
    <property type="nucleotide sequence ID" value="NZ_JAJNBZ010000015.1"/>
</dbReference>
<evidence type="ECO:0000256" key="1">
    <source>
        <dbReference type="ARBA" id="ARBA00001974"/>
    </source>
</evidence>
<keyword evidence="7" id="KW-0676">Redox-active center</keyword>
<dbReference type="SUPFAM" id="SSF52833">
    <property type="entry name" value="Thioredoxin-like"/>
    <property type="match status" value="1"/>
</dbReference>
<name>A0ABS8YL72_9BACL</name>
<comment type="subunit">
    <text evidence="2">Homodimer.</text>
</comment>
<evidence type="ECO:0000313" key="10">
    <source>
        <dbReference type="Proteomes" id="UP001199916"/>
    </source>
</evidence>
<evidence type="ECO:0000256" key="2">
    <source>
        <dbReference type="ARBA" id="ARBA00011738"/>
    </source>
</evidence>
<dbReference type="PRINTS" id="PR00368">
    <property type="entry name" value="FADPNR"/>
</dbReference>
<dbReference type="Pfam" id="PF07992">
    <property type="entry name" value="Pyr_redox_2"/>
    <property type="match status" value="1"/>
</dbReference>
<keyword evidence="6" id="KW-1015">Disulfide bond</keyword>
<dbReference type="InterPro" id="IPR036188">
    <property type="entry name" value="FAD/NAD-bd_sf"/>
</dbReference>
<dbReference type="EMBL" id="JAJNBZ010000015">
    <property type="protein sequence ID" value="MCE5171203.1"/>
    <property type="molecule type" value="Genomic_DNA"/>
</dbReference>
<keyword evidence="10" id="KW-1185">Reference proteome</keyword>
<dbReference type="Gene3D" id="3.50.50.60">
    <property type="entry name" value="FAD/NAD(P)-binding domain"/>
    <property type="match status" value="2"/>
</dbReference>
<dbReference type="PROSITE" id="PS51352">
    <property type="entry name" value="THIOREDOXIN_2"/>
    <property type="match status" value="1"/>
</dbReference>
<evidence type="ECO:0000256" key="6">
    <source>
        <dbReference type="ARBA" id="ARBA00023157"/>
    </source>
</evidence>
<keyword evidence="4" id="KW-0274">FAD</keyword>
<accession>A0ABS8YL72</accession>